<evidence type="ECO:0000313" key="5">
    <source>
        <dbReference type="Proteomes" id="UP001642484"/>
    </source>
</evidence>
<feature type="compositionally biased region" description="Basic and acidic residues" evidence="3">
    <location>
        <begin position="357"/>
        <end position="374"/>
    </location>
</feature>
<name>A0ABP0S292_9DINO</name>
<accession>A0ABP0S292</accession>
<dbReference type="InterPro" id="IPR015915">
    <property type="entry name" value="Kelch-typ_b-propeller"/>
</dbReference>
<dbReference type="EMBL" id="CAXAMN010026883">
    <property type="protein sequence ID" value="CAK9106425.1"/>
    <property type="molecule type" value="Genomic_DNA"/>
</dbReference>
<proteinExistence type="predicted"/>
<dbReference type="Gene3D" id="2.120.10.80">
    <property type="entry name" value="Kelch-type beta propeller"/>
    <property type="match status" value="2"/>
</dbReference>
<protein>
    <submittedName>
        <fullName evidence="4">Uncharacterized protein</fullName>
    </submittedName>
</protein>
<dbReference type="SUPFAM" id="SSF117281">
    <property type="entry name" value="Kelch motif"/>
    <property type="match status" value="1"/>
</dbReference>
<gene>
    <name evidence="4" type="ORF">CCMP2556_LOCUS49737</name>
</gene>
<feature type="region of interest" description="Disordered" evidence="3">
    <location>
        <begin position="427"/>
        <end position="487"/>
    </location>
</feature>
<feature type="region of interest" description="Disordered" evidence="3">
    <location>
        <begin position="337"/>
        <end position="374"/>
    </location>
</feature>
<dbReference type="PANTHER" id="PTHR46344">
    <property type="entry name" value="OS02G0202900 PROTEIN"/>
    <property type="match status" value="1"/>
</dbReference>
<evidence type="ECO:0000313" key="4">
    <source>
        <dbReference type="EMBL" id="CAK9106425.1"/>
    </source>
</evidence>
<evidence type="ECO:0000256" key="3">
    <source>
        <dbReference type="SAM" id="MobiDB-lite"/>
    </source>
</evidence>
<feature type="region of interest" description="Disordered" evidence="3">
    <location>
        <begin position="206"/>
        <end position="236"/>
    </location>
</feature>
<evidence type="ECO:0000256" key="2">
    <source>
        <dbReference type="ARBA" id="ARBA00022737"/>
    </source>
</evidence>
<dbReference type="InterPro" id="IPR006652">
    <property type="entry name" value="Kelch_1"/>
</dbReference>
<dbReference type="PANTHER" id="PTHR46344:SF27">
    <property type="entry name" value="KELCH REPEAT SUPERFAMILY PROTEIN"/>
    <property type="match status" value="1"/>
</dbReference>
<keyword evidence="5" id="KW-1185">Reference proteome</keyword>
<keyword evidence="1" id="KW-0880">Kelch repeat</keyword>
<evidence type="ECO:0000256" key="1">
    <source>
        <dbReference type="ARBA" id="ARBA00022441"/>
    </source>
</evidence>
<dbReference type="Proteomes" id="UP001642484">
    <property type="component" value="Unassembled WGS sequence"/>
</dbReference>
<organism evidence="4 5">
    <name type="scientific">Durusdinium trenchii</name>
    <dbReference type="NCBI Taxonomy" id="1381693"/>
    <lineage>
        <taxon>Eukaryota</taxon>
        <taxon>Sar</taxon>
        <taxon>Alveolata</taxon>
        <taxon>Dinophyceae</taxon>
        <taxon>Suessiales</taxon>
        <taxon>Symbiodiniaceae</taxon>
        <taxon>Durusdinium</taxon>
    </lineage>
</organism>
<feature type="compositionally biased region" description="Basic and acidic residues" evidence="3">
    <location>
        <begin position="337"/>
        <end position="349"/>
    </location>
</feature>
<keyword evidence="2" id="KW-0677">Repeat</keyword>
<dbReference type="Pfam" id="PF01344">
    <property type="entry name" value="Kelch_1"/>
    <property type="match status" value="3"/>
</dbReference>
<sequence>MTQGPEISKTDEVEEVGQVASSKAASEIIEQIVHRGGHILSQHELQRRLIHNAWEVTQEVACSRLQMCFVPHDEEQNTWTVEEDEPLPPARDIWLRKQIEVLKDEDNQAEIAEVKLSPRMRRRKTRVKAYAPRLANRRQSLLLHQSRVTPLSACSSVEDREDEEVLRQVWLQRSARRANPPCELSKREQAALRQEQERRRLELQVIQHEKGTTPSTQGEGAVEAADNEPGEDPFRDNEEVERLPKMMDSIRFDVRSVKATPRTDLEEASACAASNEENAKLLEPMSEVVADGFVRSDACQPSPWAMRLQPGVVLEWRGRKKTGPCGPTAGVWKVYKGHTEEPRVDENETSRGTALDGRSRENDQEATDSPERVPELRGAWRQGLPPRPASAHAILGCRSDSSIAASLVSKTPATALNTAFGWLEQGKSGGAPSKVQGRICAPPPQRERPSSALPRRSESCTGALGPGPQGVLRSQPRQPRQKVPLLGGTGAIVQPPLGATMGHGLLPAERNLREAVKKGEFYYPATSQVKVDQVRVTRAGPGERDFHARDFHARRVEMRMSAGWAAPNGVARKDLMQVAVILRYGSLAPHVMLGDLLKRHPHGQVSSLTDAPLTAGRLSTCSKAVPLGADGDRALRTAIGKALHELQRERLYVIGGLDNSFAPLALVERFDPLEGTWETLPPISTARHGACAAAFGGYLYVIGGEVNGVALRDVQRFAPRSGARRWETMPSTALGRIKAAATECQARNLLRFWGAWRVKRDSFRALGEGLLYVLGGNDGFTALRSVERYDPFEGRWQSVASMQKPRYAASAMAREDCILVFSGELSEEGAAASLEIYDIQANTWHLLPSLRSPLCGSVPILKASGDEVYSFGGAFCES</sequence>
<comment type="caution">
    <text evidence="4">The sequence shown here is derived from an EMBL/GenBank/DDBJ whole genome shotgun (WGS) entry which is preliminary data.</text>
</comment>
<reference evidence="4 5" key="1">
    <citation type="submission" date="2024-02" db="EMBL/GenBank/DDBJ databases">
        <authorList>
            <person name="Chen Y."/>
            <person name="Shah S."/>
            <person name="Dougan E. K."/>
            <person name="Thang M."/>
            <person name="Chan C."/>
        </authorList>
    </citation>
    <scope>NUCLEOTIDE SEQUENCE [LARGE SCALE GENOMIC DNA]</scope>
</reference>
<dbReference type="SMART" id="SM00612">
    <property type="entry name" value="Kelch"/>
    <property type="match status" value="4"/>
</dbReference>